<dbReference type="SUPFAM" id="SSF50475">
    <property type="entry name" value="FMN-binding split barrel"/>
    <property type="match status" value="1"/>
</dbReference>
<accession>A0A317E4X6</accession>
<protein>
    <submittedName>
        <fullName evidence="3">Flavin reductase</fullName>
    </submittedName>
</protein>
<dbReference type="AlphaFoldDB" id="A0A317E4X6"/>
<dbReference type="Proteomes" id="UP000245461">
    <property type="component" value="Unassembled WGS sequence"/>
</dbReference>
<dbReference type="InterPro" id="IPR012349">
    <property type="entry name" value="Split_barrel_FMN-bd"/>
</dbReference>
<dbReference type="SMART" id="SM00903">
    <property type="entry name" value="Flavin_Reduct"/>
    <property type="match status" value="1"/>
</dbReference>
<dbReference type="GO" id="GO:0006208">
    <property type="term" value="P:pyrimidine nucleobase catabolic process"/>
    <property type="evidence" value="ECO:0007669"/>
    <property type="project" value="TreeGrafter"/>
</dbReference>
<dbReference type="EMBL" id="QGLE01000009">
    <property type="protein sequence ID" value="PWR20453.1"/>
    <property type="molecule type" value="Genomic_DNA"/>
</dbReference>
<evidence type="ECO:0000256" key="1">
    <source>
        <dbReference type="ARBA" id="ARBA00023002"/>
    </source>
</evidence>
<proteinExistence type="predicted"/>
<comment type="caution">
    <text evidence="3">The sequence shown here is derived from an EMBL/GenBank/DDBJ whole genome shotgun (WGS) entry which is preliminary data.</text>
</comment>
<organism evidence="3 4">
    <name type="scientific">Zavarzinia aquatilis</name>
    <dbReference type="NCBI Taxonomy" id="2211142"/>
    <lineage>
        <taxon>Bacteria</taxon>
        <taxon>Pseudomonadati</taxon>
        <taxon>Pseudomonadota</taxon>
        <taxon>Alphaproteobacteria</taxon>
        <taxon>Rhodospirillales</taxon>
        <taxon>Zavarziniaceae</taxon>
        <taxon>Zavarzinia</taxon>
    </lineage>
</organism>
<dbReference type="Pfam" id="PF01613">
    <property type="entry name" value="Flavin_Reduct"/>
    <property type="match status" value="1"/>
</dbReference>
<evidence type="ECO:0000313" key="4">
    <source>
        <dbReference type="Proteomes" id="UP000245461"/>
    </source>
</evidence>
<evidence type="ECO:0000313" key="3">
    <source>
        <dbReference type="EMBL" id="PWR20453.1"/>
    </source>
</evidence>
<dbReference type="PANTHER" id="PTHR30466:SF1">
    <property type="entry name" value="FMN REDUCTASE (NADH) RUTF"/>
    <property type="match status" value="1"/>
</dbReference>
<dbReference type="OrthoDB" id="9789254at2"/>
<gene>
    <name evidence="3" type="ORF">DKG74_15495</name>
</gene>
<dbReference type="GO" id="GO:0010181">
    <property type="term" value="F:FMN binding"/>
    <property type="evidence" value="ECO:0007669"/>
    <property type="project" value="InterPro"/>
</dbReference>
<evidence type="ECO:0000259" key="2">
    <source>
        <dbReference type="SMART" id="SM00903"/>
    </source>
</evidence>
<reference evidence="3 4" key="1">
    <citation type="submission" date="2018-05" db="EMBL/GenBank/DDBJ databases">
        <title>Zavarzinia sp. HR-AS.</title>
        <authorList>
            <person name="Lee Y."/>
            <person name="Jeon C.O."/>
        </authorList>
    </citation>
    <scope>NUCLEOTIDE SEQUENCE [LARGE SCALE GENOMIC DNA]</scope>
    <source>
        <strain evidence="3 4">HR-AS</strain>
    </source>
</reference>
<dbReference type="InterPro" id="IPR002563">
    <property type="entry name" value="Flavin_Rdtase-like_dom"/>
</dbReference>
<dbReference type="InterPro" id="IPR050268">
    <property type="entry name" value="NADH-dep_flavin_reductase"/>
</dbReference>
<name>A0A317E4X6_9PROT</name>
<feature type="domain" description="Flavin reductase like" evidence="2">
    <location>
        <begin position="1"/>
        <end position="146"/>
    </location>
</feature>
<sequence>MRRLAATVTIISTGEGGERQGMTATAVTSVTTDPPAILVCVNQSASLHPVMASGTRFCVNLLKDAHAEVAGAFGGKLQGAARFTAGEWSDNETGVPFLTDAQANIFCTVDALMIYGTHTIFVGKVDEVRLFGDIAPLIYQDGRYIKAS</sequence>
<dbReference type="PANTHER" id="PTHR30466">
    <property type="entry name" value="FLAVIN REDUCTASE"/>
    <property type="match status" value="1"/>
</dbReference>
<keyword evidence="4" id="KW-1185">Reference proteome</keyword>
<keyword evidence="1" id="KW-0560">Oxidoreductase</keyword>
<dbReference type="GO" id="GO:0042602">
    <property type="term" value="F:riboflavin reductase (NADPH) activity"/>
    <property type="evidence" value="ECO:0007669"/>
    <property type="project" value="TreeGrafter"/>
</dbReference>
<dbReference type="Gene3D" id="2.30.110.10">
    <property type="entry name" value="Electron Transport, Fmn-binding Protein, Chain A"/>
    <property type="match status" value="1"/>
</dbReference>